<dbReference type="CDD" id="cd15482">
    <property type="entry name" value="Sialidase_non-viral"/>
    <property type="match status" value="1"/>
</dbReference>
<keyword evidence="1" id="KW-0732">Signal</keyword>
<dbReference type="RefSeq" id="WP_197440223.1">
    <property type="nucleotide sequence ID" value="NZ_CP036281.1"/>
</dbReference>
<name>A0A518CQ07_9PLAN</name>
<dbReference type="SUPFAM" id="SSF50939">
    <property type="entry name" value="Sialidases"/>
    <property type="match status" value="1"/>
</dbReference>
<dbReference type="PANTHER" id="PTHR43752">
    <property type="entry name" value="BNR/ASP-BOX REPEAT FAMILY PROTEIN"/>
    <property type="match status" value="1"/>
</dbReference>
<reference evidence="3 4" key="1">
    <citation type="submission" date="2019-02" db="EMBL/GenBank/DDBJ databases">
        <title>Deep-cultivation of Planctomycetes and their phenomic and genomic characterization uncovers novel biology.</title>
        <authorList>
            <person name="Wiegand S."/>
            <person name="Jogler M."/>
            <person name="Boedeker C."/>
            <person name="Pinto D."/>
            <person name="Vollmers J."/>
            <person name="Rivas-Marin E."/>
            <person name="Kohn T."/>
            <person name="Peeters S.H."/>
            <person name="Heuer A."/>
            <person name="Rast P."/>
            <person name="Oberbeckmann S."/>
            <person name="Bunk B."/>
            <person name="Jeske O."/>
            <person name="Meyerdierks A."/>
            <person name="Storesund J.E."/>
            <person name="Kallscheuer N."/>
            <person name="Luecker S."/>
            <person name="Lage O.M."/>
            <person name="Pohl T."/>
            <person name="Merkel B.J."/>
            <person name="Hornburger P."/>
            <person name="Mueller R.-W."/>
            <person name="Bruemmer F."/>
            <person name="Labrenz M."/>
            <person name="Spormann A.M."/>
            <person name="Op den Camp H."/>
            <person name="Overmann J."/>
            <person name="Amann R."/>
            <person name="Jetten M.S.M."/>
            <person name="Mascher T."/>
            <person name="Medema M.H."/>
            <person name="Devos D.P."/>
            <person name="Kaster A.-K."/>
            <person name="Ovreas L."/>
            <person name="Rohde M."/>
            <person name="Galperin M.Y."/>
            <person name="Jogler C."/>
        </authorList>
    </citation>
    <scope>NUCLEOTIDE SEQUENCE [LARGE SCALE GENOMIC DNA]</scope>
    <source>
        <strain evidence="3 4">Pla110</strain>
    </source>
</reference>
<feature type="chain" id="PRO_5022035566" description="Sialidase domain-containing protein" evidence="1">
    <location>
        <begin position="22"/>
        <end position="399"/>
    </location>
</feature>
<dbReference type="InterPro" id="IPR036278">
    <property type="entry name" value="Sialidase_sf"/>
</dbReference>
<keyword evidence="4" id="KW-1185">Reference proteome</keyword>
<evidence type="ECO:0000313" key="3">
    <source>
        <dbReference type="EMBL" id="QDU81322.1"/>
    </source>
</evidence>
<gene>
    <name evidence="3" type="ORF">Pla110_30630</name>
</gene>
<organism evidence="3 4">
    <name type="scientific">Polystyrenella longa</name>
    <dbReference type="NCBI Taxonomy" id="2528007"/>
    <lineage>
        <taxon>Bacteria</taxon>
        <taxon>Pseudomonadati</taxon>
        <taxon>Planctomycetota</taxon>
        <taxon>Planctomycetia</taxon>
        <taxon>Planctomycetales</taxon>
        <taxon>Planctomycetaceae</taxon>
        <taxon>Polystyrenella</taxon>
    </lineage>
</organism>
<evidence type="ECO:0000313" key="4">
    <source>
        <dbReference type="Proteomes" id="UP000317178"/>
    </source>
</evidence>
<evidence type="ECO:0000259" key="2">
    <source>
        <dbReference type="Pfam" id="PF13088"/>
    </source>
</evidence>
<dbReference type="Gene3D" id="2.120.10.10">
    <property type="match status" value="2"/>
</dbReference>
<protein>
    <recommendedName>
        <fullName evidence="2">Sialidase domain-containing protein</fullName>
    </recommendedName>
</protein>
<dbReference type="Pfam" id="PF13088">
    <property type="entry name" value="BNR_2"/>
    <property type="match status" value="1"/>
</dbReference>
<sequence length="399" mass="45169" precursor="true">MLRSGLSTLLLVLLLTGFANAQDPYFQAEFLFELREDHNHAPAIVELPSGDMYATWYRGAGERTADNVVVLGALKKKGESEWGEDYQVADFPGFPDCNTAMIVDPKGNLWLFWPTIIANTWESALTNFMVTNQFSEDGKPEWGRHGVMFLKPDDFEKELIEKTDELLLSREEPLTERQSNYFAEIRERAGDKLYQRLGWMPRCKPTILPSGRMILPLYTDTYSISLMAISDNGGISWRASKPLFGFGNIQPTVLRKNDGTLVAYQRDNGFEKKIKVSVSEDDGETWSDSVASDMPNPSAGIDAVRLSNGHWAMIHNDVGKGRHKLAVSISDDEGQTWKWTRRLEDQESGSYHYPAIMQSNDGRLHAIYSYFTKKEGGKEGKTMKHAEFDEEWVLAGDKE</sequence>
<dbReference type="PANTHER" id="PTHR43752:SF2">
    <property type="entry name" value="BNR_ASP-BOX REPEAT FAMILY PROTEIN"/>
    <property type="match status" value="1"/>
</dbReference>
<evidence type="ECO:0000256" key="1">
    <source>
        <dbReference type="SAM" id="SignalP"/>
    </source>
</evidence>
<dbReference type="KEGG" id="plon:Pla110_30630"/>
<dbReference type="EMBL" id="CP036281">
    <property type="protein sequence ID" value="QDU81322.1"/>
    <property type="molecule type" value="Genomic_DNA"/>
</dbReference>
<dbReference type="Proteomes" id="UP000317178">
    <property type="component" value="Chromosome"/>
</dbReference>
<accession>A0A518CQ07</accession>
<feature type="signal peptide" evidence="1">
    <location>
        <begin position="1"/>
        <end position="21"/>
    </location>
</feature>
<dbReference type="AlphaFoldDB" id="A0A518CQ07"/>
<proteinExistence type="predicted"/>
<dbReference type="InterPro" id="IPR011040">
    <property type="entry name" value="Sialidase"/>
</dbReference>
<feature type="domain" description="Sialidase" evidence="2">
    <location>
        <begin position="202"/>
        <end position="365"/>
    </location>
</feature>